<dbReference type="PROSITE" id="PS52016">
    <property type="entry name" value="TONB_DEPENDENT_REC_3"/>
    <property type="match status" value="1"/>
</dbReference>
<reference evidence="13 14" key="1">
    <citation type="journal article" date="2022" name="Int. J. Syst. Evol. Microbiol.">
        <title>Prevotella herbatica sp. nov., a plant polysaccharide-decomposing anaerobic bacterium isolated from a methanogenic reactor.</title>
        <authorList>
            <person name="Uek A."/>
            <person name="Tonouchi A."/>
            <person name="Kaku N."/>
            <person name="Ueki K."/>
        </authorList>
    </citation>
    <scope>NUCLEOTIDE SEQUENCE [LARGE SCALE GENOMIC DNA]</scope>
    <source>
        <strain evidence="13 14">WR041</strain>
    </source>
</reference>
<dbReference type="EMBL" id="AP024484">
    <property type="protein sequence ID" value="BCS84435.1"/>
    <property type="molecule type" value="Genomic_DNA"/>
</dbReference>
<dbReference type="InterPro" id="IPR037066">
    <property type="entry name" value="Plug_dom_sf"/>
</dbReference>
<keyword evidence="2 8" id="KW-0813">Transport</keyword>
<name>A0ABM7NVH7_9BACT</name>
<feature type="chain" id="PRO_5046215541" evidence="10">
    <location>
        <begin position="21"/>
        <end position="1091"/>
    </location>
</feature>
<feature type="domain" description="TonB-dependent receptor plug" evidence="12">
    <location>
        <begin position="132"/>
        <end position="240"/>
    </location>
</feature>
<dbReference type="RefSeq" id="WP_207154610.1">
    <property type="nucleotide sequence ID" value="NZ_AP024484.1"/>
</dbReference>
<dbReference type="InterPro" id="IPR036942">
    <property type="entry name" value="Beta-barrel_TonB_sf"/>
</dbReference>
<dbReference type="SUPFAM" id="SSF49464">
    <property type="entry name" value="Carboxypeptidase regulatory domain-like"/>
    <property type="match status" value="1"/>
</dbReference>
<evidence type="ECO:0000259" key="11">
    <source>
        <dbReference type="Pfam" id="PF00593"/>
    </source>
</evidence>
<evidence type="ECO:0000256" key="1">
    <source>
        <dbReference type="ARBA" id="ARBA00004571"/>
    </source>
</evidence>
<dbReference type="InterPro" id="IPR012910">
    <property type="entry name" value="Plug_dom"/>
</dbReference>
<keyword evidence="7 8" id="KW-0998">Cell outer membrane</keyword>
<evidence type="ECO:0000313" key="14">
    <source>
        <dbReference type="Proteomes" id="UP001319045"/>
    </source>
</evidence>
<sequence>MEYVNLSIMPRKLFVLMAMAAGCSLTPIDAMALDAVQITQQANSIKGRILDSTGEPIIGATVKVKGSKTGTVTDLDGNFNINAAPGAMLEVTYVGYKPQTVKAGREFLNIKLAENSETLNEVVVVGYGTMRKKDLTGSVVQINPNKLADQNPGTVQDLLRGTPGLQIGYDPSAKSSASIQLRGQNSLYTDGGHNSPLLILDGMAFYGELSEINPDDIAQIDVLKDASSAAIYGAKAASGVIIITTKKGKSGKPTINVSANWAANTKSAYREVFNASEYMKYREDWYKATTYGYDAAGNWGYYGVNSGTPAGYYDNVDNLSQYGLTADQWSKMGSVQLQSGETYQSLYARRLKLNEAMNVYNNYLAGKTYNWYDSTFRTGVNQDYNASISGASDRVNYYASFGYMKNQGVVEGNNYHAFRSNMKLNAKVTDWLEMGVNVNFQDRSDGDIAVALGTNYWDNNQTRNSPFAPIKDDQGNYVQYPMNGTPTNGGYNYWFDRQYLDLDKGYTVLNTIFNAKVTLPFGITYQFNISPRYQWFYNRYFMSAELPNSSPASRGADRETSKDFDYSLNNTITWDKVFNKDHHFTLTLVQEAEEMRYWDDRIEARNITPSDALGFHYISGANMDQSKFNVNDTHSTAAAYLGRLFYAYKERYMVTASVRRDGYSAFGSNNPWATFWSLGGSWIFSEEPMVKKALPWLDMGKLRASYGTNGNRSLKDTYLSLSNLTSLPNQGTMVYYNNGNADIVKTLAMSRLGNPNLEWEKTSAWNLGLDFAVLGQRLSGSIDWYFKKTNNMIMAQRLPNYTGFSSITTNLGEVHNSGVELTLNSVNIKNKDFEWTTSAGFSYNKNTIKHLYYDYDANGVERDDTSNNWFIGHPVGEIWSWETNGIWQKSEAAQAALVNQKPGDPKVINYCTDDDKVLADGTRVPVYNDKDKVFLGTTNPPIYWNLRNEFTLWKDFTFSFSLYSYMGHKSLEGYYLNQDNGGSMITNAFNVFKKEYWTPENPSNTYARLDAVGPTGCTGVQKLHNRSFVRLDNISIGYTLPREWTRKVMVERVRINASVNNVFTIDSWEYGDPETSGLATRAFNLGINVTL</sequence>
<keyword evidence="6 8" id="KW-0472">Membrane</keyword>
<dbReference type="Gene3D" id="2.170.130.10">
    <property type="entry name" value="TonB-dependent receptor, plug domain"/>
    <property type="match status" value="1"/>
</dbReference>
<evidence type="ECO:0000256" key="7">
    <source>
        <dbReference type="ARBA" id="ARBA00023237"/>
    </source>
</evidence>
<evidence type="ECO:0000256" key="10">
    <source>
        <dbReference type="SAM" id="SignalP"/>
    </source>
</evidence>
<comment type="similarity">
    <text evidence="8 9">Belongs to the TonB-dependent receptor family.</text>
</comment>
<evidence type="ECO:0000256" key="6">
    <source>
        <dbReference type="ARBA" id="ARBA00023136"/>
    </source>
</evidence>
<keyword evidence="10" id="KW-0732">Signal</keyword>
<protein>
    <submittedName>
        <fullName evidence="13">SusC/RagA family TonB-linked outer membrane protein</fullName>
    </submittedName>
</protein>
<keyword evidence="3 8" id="KW-1134">Transmembrane beta strand</keyword>
<comment type="subcellular location">
    <subcellularLocation>
        <location evidence="1 8">Cell outer membrane</location>
        <topology evidence="1 8">Multi-pass membrane protein</topology>
    </subcellularLocation>
</comment>
<dbReference type="Gene3D" id="2.40.170.20">
    <property type="entry name" value="TonB-dependent receptor, beta-barrel domain"/>
    <property type="match status" value="1"/>
</dbReference>
<dbReference type="SUPFAM" id="SSF56935">
    <property type="entry name" value="Porins"/>
    <property type="match status" value="1"/>
</dbReference>
<evidence type="ECO:0000256" key="2">
    <source>
        <dbReference type="ARBA" id="ARBA00022448"/>
    </source>
</evidence>
<dbReference type="Pfam" id="PF13715">
    <property type="entry name" value="CarbopepD_reg_2"/>
    <property type="match status" value="1"/>
</dbReference>
<keyword evidence="5 9" id="KW-0798">TonB box</keyword>
<dbReference type="InterPro" id="IPR008969">
    <property type="entry name" value="CarboxyPept-like_regulatory"/>
</dbReference>
<dbReference type="InterPro" id="IPR000531">
    <property type="entry name" value="Beta-barrel_TonB"/>
</dbReference>
<dbReference type="Gene3D" id="2.60.40.1120">
    <property type="entry name" value="Carboxypeptidase-like, regulatory domain"/>
    <property type="match status" value="1"/>
</dbReference>
<evidence type="ECO:0000256" key="9">
    <source>
        <dbReference type="RuleBase" id="RU003357"/>
    </source>
</evidence>
<dbReference type="InterPro" id="IPR023996">
    <property type="entry name" value="TonB-dep_OMP_SusC/RagA"/>
</dbReference>
<dbReference type="InterPro" id="IPR039426">
    <property type="entry name" value="TonB-dep_rcpt-like"/>
</dbReference>
<dbReference type="NCBIfam" id="TIGR04057">
    <property type="entry name" value="SusC_RagA_signa"/>
    <property type="match status" value="1"/>
</dbReference>
<keyword evidence="4 8" id="KW-0812">Transmembrane</keyword>
<keyword evidence="14" id="KW-1185">Reference proteome</keyword>
<evidence type="ECO:0000313" key="13">
    <source>
        <dbReference type="EMBL" id="BCS84435.1"/>
    </source>
</evidence>
<feature type="domain" description="TonB-dependent receptor-like beta-barrel" evidence="11">
    <location>
        <begin position="443"/>
        <end position="1062"/>
    </location>
</feature>
<dbReference type="Pfam" id="PF00593">
    <property type="entry name" value="TonB_dep_Rec_b-barrel"/>
    <property type="match status" value="1"/>
</dbReference>
<proteinExistence type="inferred from homology"/>
<evidence type="ECO:0000256" key="3">
    <source>
        <dbReference type="ARBA" id="ARBA00022452"/>
    </source>
</evidence>
<organism evidence="13 14">
    <name type="scientific">Prevotella herbatica</name>
    <dbReference type="NCBI Taxonomy" id="2801997"/>
    <lineage>
        <taxon>Bacteria</taxon>
        <taxon>Pseudomonadati</taxon>
        <taxon>Bacteroidota</taxon>
        <taxon>Bacteroidia</taxon>
        <taxon>Bacteroidales</taxon>
        <taxon>Prevotellaceae</taxon>
        <taxon>Prevotella</taxon>
    </lineage>
</organism>
<dbReference type="Pfam" id="PF07715">
    <property type="entry name" value="Plug"/>
    <property type="match status" value="1"/>
</dbReference>
<evidence type="ECO:0000256" key="4">
    <source>
        <dbReference type="ARBA" id="ARBA00022692"/>
    </source>
</evidence>
<evidence type="ECO:0000256" key="5">
    <source>
        <dbReference type="ARBA" id="ARBA00023077"/>
    </source>
</evidence>
<dbReference type="Proteomes" id="UP001319045">
    <property type="component" value="Chromosome"/>
</dbReference>
<dbReference type="NCBIfam" id="TIGR04056">
    <property type="entry name" value="OMP_RagA_SusC"/>
    <property type="match status" value="1"/>
</dbReference>
<evidence type="ECO:0000256" key="8">
    <source>
        <dbReference type="PROSITE-ProRule" id="PRU01360"/>
    </source>
</evidence>
<dbReference type="InterPro" id="IPR023997">
    <property type="entry name" value="TonB-dep_OMP_SusC/RagA_CS"/>
</dbReference>
<accession>A0ABM7NVH7</accession>
<feature type="signal peptide" evidence="10">
    <location>
        <begin position="1"/>
        <end position="20"/>
    </location>
</feature>
<gene>
    <name evidence="13" type="ORF">prwr041_03280</name>
</gene>
<evidence type="ECO:0000259" key="12">
    <source>
        <dbReference type="Pfam" id="PF07715"/>
    </source>
</evidence>